<feature type="domain" description="Aminoglycoside phosphotransferase" evidence="3">
    <location>
        <begin position="103"/>
        <end position="249"/>
    </location>
</feature>
<proteinExistence type="predicted"/>
<accession>A0A087BK80</accession>
<dbReference type="Pfam" id="PF01636">
    <property type="entry name" value="APH"/>
    <property type="match status" value="1"/>
</dbReference>
<comment type="caution">
    <text evidence="4">The sequence shown here is derived from an EMBL/GenBank/DDBJ whole genome shotgun (WGS) entry which is preliminary data.</text>
</comment>
<organism evidence="4 5">
    <name type="scientific">Bifidobacterium merycicum</name>
    <dbReference type="NCBI Taxonomy" id="78345"/>
    <lineage>
        <taxon>Bacteria</taxon>
        <taxon>Bacillati</taxon>
        <taxon>Actinomycetota</taxon>
        <taxon>Actinomycetes</taxon>
        <taxon>Bifidobacteriales</taxon>
        <taxon>Bifidobacteriaceae</taxon>
        <taxon>Bifidobacterium</taxon>
    </lineage>
</organism>
<feature type="region of interest" description="Disordered" evidence="1">
    <location>
        <begin position="471"/>
        <end position="492"/>
    </location>
</feature>
<feature type="compositionally biased region" description="Basic and acidic residues" evidence="1">
    <location>
        <begin position="483"/>
        <end position="492"/>
    </location>
</feature>
<dbReference type="GO" id="GO:0016740">
    <property type="term" value="F:transferase activity"/>
    <property type="evidence" value="ECO:0007669"/>
    <property type="project" value="UniProtKB-KW"/>
</dbReference>
<feature type="signal peptide" evidence="2">
    <location>
        <begin position="1"/>
        <end position="20"/>
    </location>
</feature>
<dbReference type="SUPFAM" id="SSF56112">
    <property type="entry name" value="Protein kinase-like (PK-like)"/>
    <property type="match status" value="1"/>
</dbReference>
<dbReference type="STRING" id="78345.BMERY_1626"/>
<dbReference type="Proteomes" id="UP000029060">
    <property type="component" value="Unassembled WGS sequence"/>
</dbReference>
<keyword evidence="4" id="KW-0808">Transferase</keyword>
<name>A0A087BK80_9BIFI</name>
<feature type="chain" id="PRO_5038421966" evidence="2">
    <location>
        <begin position="21"/>
        <end position="492"/>
    </location>
</feature>
<dbReference type="InterPro" id="IPR002575">
    <property type="entry name" value="Aminoglycoside_PTrfase"/>
</dbReference>
<gene>
    <name evidence="4" type="ORF">BMERY_1626</name>
</gene>
<dbReference type="EMBL" id="JGZC01000002">
    <property type="protein sequence ID" value="KFI71430.1"/>
    <property type="molecule type" value="Genomic_DNA"/>
</dbReference>
<keyword evidence="5" id="KW-1185">Reference proteome</keyword>
<protein>
    <submittedName>
        <fullName evidence="4">Putative aminoglycoside phosphotransferase</fullName>
    </submittedName>
</protein>
<sequence length="492" mass="53212">MMAALTSAAMPSIVVAGVFAGTTHALDIDQAQVRDASGTVYDVYATNSDQGRKLLASRVKASHALSTIRESGGFGFSLGRVLSFAPGTDSKGPTGDTAVMVMRHQDGVETPLDELTSNQCSAMGTAIGAIHRLRPDFMQEAGYPIFVTGQIRAQLTAWIKRLRNAGHVPSEITTSWARIMDTEGLWSFSTCMVHGGFENGDVRFSGSTITAVNNWQNMQVNDPARDLAWIFSKLDEERRNAVLTAYGRMMGNRLDDLIMLRANLWVQMEQVGDFIRALNNADNDKIIQFKAQVDRLAHQLGVSVRDARPSNANTLKPSAGKHPSTITVGTLLRDDERNARSADRLMDPDDTIDPDHTGSSNIASANAALESDSTASGRVASAPLPDIPPISSATIALDRMDDETNDTQVSPDGDTVSDDTNEHHIVVHRANAGTSADAPRTEQPQRFSVPNLNVPATEVIPLLEREERALQDARTGLDASDVTNERKITPQA</sequence>
<dbReference type="InterPro" id="IPR011009">
    <property type="entry name" value="Kinase-like_dom_sf"/>
</dbReference>
<evidence type="ECO:0000259" key="3">
    <source>
        <dbReference type="Pfam" id="PF01636"/>
    </source>
</evidence>
<dbReference type="AlphaFoldDB" id="A0A087BK80"/>
<dbReference type="OrthoDB" id="3239865at2"/>
<evidence type="ECO:0000256" key="2">
    <source>
        <dbReference type="SAM" id="SignalP"/>
    </source>
</evidence>
<keyword evidence="2" id="KW-0732">Signal</keyword>
<dbReference type="Gene3D" id="3.90.1200.10">
    <property type="match status" value="1"/>
</dbReference>
<reference evidence="4 5" key="1">
    <citation type="submission" date="2014-03" db="EMBL/GenBank/DDBJ databases">
        <title>Genomics of Bifidobacteria.</title>
        <authorList>
            <person name="Ventura M."/>
            <person name="Milani C."/>
            <person name="Lugli G.A."/>
        </authorList>
    </citation>
    <scope>NUCLEOTIDE SEQUENCE [LARGE SCALE GENOMIC DNA]</scope>
    <source>
        <strain evidence="4 5">LMG 11341</strain>
    </source>
</reference>
<feature type="region of interest" description="Disordered" evidence="1">
    <location>
        <begin position="307"/>
        <end position="419"/>
    </location>
</feature>
<dbReference type="eggNOG" id="COG3173">
    <property type="taxonomic scope" value="Bacteria"/>
</dbReference>
<evidence type="ECO:0000313" key="4">
    <source>
        <dbReference type="EMBL" id="KFI71430.1"/>
    </source>
</evidence>
<dbReference type="RefSeq" id="WP_033523102.1">
    <property type="nucleotide sequence ID" value="NZ_CADAXU010000003.1"/>
</dbReference>
<evidence type="ECO:0000313" key="5">
    <source>
        <dbReference type="Proteomes" id="UP000029060"/>
    </source>
</evidence>
<feature type="compositionally biased region" description="Basic and acidic residues" evidence="1">
    <location>
        <begin position="332"/>
        <end position="347"/>
    </location>
</feature>
<evidence type="ECO:0000256" key="1">
    <source>
        <dbReference type="SAM" id="MobiDB-lite"/>
    </source>
</evidence>